<feature type="chain" id="PRO_5022899834" evidence="1">
    <location>
        <begin position="18"/>
        <end position="53"/>
    </location>
</feature>
<dbReference type="Proteomes" id="UP000324222">
    <property type="component" value="Unassembled WGS sequence"/>
</dbReference>
<organism evidence="2 3">
    <name type="scientific">Portunus trituberculatus</name>
    <name type="common">Swimming crab</name>
    <name type="synonym">Neptunus trituberculatus</name>
    <dbReference type="NCBI Taxonomy" id="210409"/>
    <lineage>
        <taxon>Eukaryota</taxon>
        <taxon>Metazoa</taxon>
        <taxon>Ecdysozoa</taxon>
        <taxon>Arthropoda</taxon>
        <taxon>Crustacea</taxon>
        <taxon>Multicrustacea</taxon>
        <taxon>Malacostraca</taxon>
        <taxon>Eumalacostraca</taxon>
        <taxon>Eucarida</taxon>
        <taxon>Decapoda</taxon>
        <taxon>Pleocyemata</taxon>
        <taxon>Brachyura</taxon>
        <taxon>Eubrachyura</taxon>
        <taxon>Portunoidea</taxon>
        <taxon>Portunidae</taxon>
        <taxon>Portuninae</taxon>
        <taxon>Portunus</taxon>
    </lineage>
</organism>
<evidence type="ECO:0000313" key="3">
    <source>
        <dbReference type="Proteomes" id="UP000324222"/>
    </source>
</evidence>
<feature type="signal peptide" evidence="1">
    <location>
        <begin position="1"/>
        <end position="17"/>
    </location>
</feature>
<gene>
    <name evidence="2" type="ORF">E2C01_077102</name>
</gene>
<evidence type="ECO:0000256" key="1">
    <source>
        <dbReference type="SAM" id="SignalP"/>
    </source>
</evidence>
<dbReference type="EMBL" id="VSRR010059767">
    <property type="protein sequence ID" value="MPC82434.1"/>
    <property type="molecule type" value="Genomic_DNA"/>
</dbReference>
<sequence>MCLVAVWWVVVELGVSSAPKPLHQRVVGLFQLVCTYALLISQLSLPPQFVCHA</sequence>
<reference evidence="2 3" key="1">
    <citation type="submission" date="2019-05" db="EMBL/GenBank/DDBJ databases">
        <title>Another draft genome of Portunus trituberculatus and its Hox gene families provides insights of decapod evolution.</title>
        <authorList>
            <person name="Jeong J.-H."/>
            <person name="Song I."/>
            <person name="Kim S."/>
            <person name="Choi T."/>
            <person name="Kim D."/>
            <person name="Ryu S."/>
            <person name="Kim W."/>
        </authorList>
    </citation>
    <scope>NUCLEOTIDE SEQUENCE [LARGE SCALE GENOMIC DNA]</scope>
    <source>
        <tissue evidence="2">Muscle</tissue>
    </source>
</reference>
<comment type="caution">
    <text evidence="2">The sequence shown here is derived from an EMBL/GenBank/DDBJ whole genome shotgun (WGS) entry which is preliminary data.</text>
</comment>
<accession>A0A5B7IQF3</accession>
<dbReference type="AlphaFoldDB" id="A0A5B7IQF3"/>
<name>A0A5B7IQF3_PORTR</name>
<proteinExistence type="predicted"/>
<keyword evidence="3" id="KW-1185">Reference proteome</keyword>
<evidence type="ECO:0000313" key="2">
    <source>
        <dbReference type="EMBL" id="MPC82434.1"/>
    </source>
</evidence>
<protein>
    <submittedName>
        <fullName evidence="2">Uncharacterized protein</fullName>
    </submittedName>
</protein>
<keyword evidence="1" id="KW-0732">Signal</keyword>